<dbReference type="SUPFAM" id="SSF55729">
    <property type="entry name" value="Acyl-CoA N-acyltransferases (Nat)"/>
    <property type="match status" value="1"/>
</dbReference>
<evidence type="ECO:0000313" key="1">
    <source>
        <dbReference type="EMBL" id="SDF34357.1"/>
    </source>
</evidence>
<dbReference type="Proteomes" id="UP000199245">
    <property type="component" value="Unassembled WGS sequence"/>
</dbReference>
<evidence type="ECO:0008006" key="3">
    <source>
        <dbReference type="Google" id="ProtNLM"/>
    </source>
</evidence>
<evidence type="ECO:0000313" key="2">
    <source>
        <dbReference type="Proteomes" id="UP000199245"/>
    </source>
</evidence>
<dbReference type="PANTHER" id="PTHR43610:SF1">
    <property type="entry name" value="N-ACETYLTRANSFERASE DOMAIN-CONTAINING PROTEIN"/>
    <property type="match status" value="1"/>
</dbReference>
<dbReference type="AlphaFoldDB" id="A0A1G7KB14"/>
<name>A0A1G7KB14_9BRAD</name>
<dbReference type="RefSeq" id="WP_092089396.1">
    <property type="nucleotide sequence ID" value="NZ_FMZW01000052.1"/>
</dbReference>
<dbReference type="PANTHER" id="PTHR43610">
    <property type="entry name" value="BLL6696 PROTEIN"/>
    <property type="match status" value="1"/>
</dbReference>
<gene>
    <name evidence="1" type="ORF">SAMN05216337_10522</name>
</gene>
<protein>
    <recommendedName>
        <fullName evidence="3">GNAT family N-acetyltransferase</fullName>
    </recommendedName>
</protein>
<accession>A0A1G7KB14</accession>
<sequence length="205" mass="22874">MYPSSNHASFATDRILLTRITGPESSRAQQLHEVGVLRRLDRGTSDRPNSAHLAAARDQVDTAAAFAIEAAGSGDLLGVSGFGTIDRHEKRATFAPIWSIGRLDEAVLVSHVAHLMTRYAFEVLVVERAEVHLDWRLRHMLDLYTNLGFRCEGRLRAYFAADEEPSADAAVLSVVRSEWPSVVRRQRGVLAGETWRYRLPSDRPP</sequence>
<dbReference type="EMBL" id="FMZW01000052">
    <property type="protein sequence ID" value="SDF34357.1"/>
    <property type="molecule type" value="Genomic_DNA"/>
</dbReference>
<proteinExistence type="predicted"/>
<dbReference type="Gene3D" id="3.40.630.30">
    <property type="match status" value="1"/>
</dbReference>
<organism evidence="1 2">
    <name type="scientific">Bradyrhizobium brasilense</name>
    <dbReference type="NCBI Taxonomy" id="1419277"/>
    <lineage>
        <taxon>Bacteria</taxon>
        <taxon>Pseudomonadati</taxon>
        <taxon>Pseudomonadota</taxon>
        <taxon>Alphaproteobacteria</taxon>
        <taxon>Hyphomicrobiales</taxon>
        <taxon>Nitrobacteraceae</taxon>
        <taxon>Bradyrhizobium</taxon>
    </lineage>
</organism>
<reference evidence="1 2" key="1">
    <citation type="submission" date="2016-10" db="EMBL/GenBank/DDBJ databases">
        <authorList>
            <person name="de Groot N.N."/>
        </authorList>
    </citation>
    <scope>NUCLEOTIDE SEQUENCE [LARGE SCALE GENOMIC DNA]</scope>
    <source>
        <strain evidence="1 2">R5</strain>
    </source>
</reference>
<dbReference type="InterPro" id="IPR016181">
    <property type="entry name" value="Acyl_CoA_acyltransferase"/>
</dbReference>